<dbReference type="Pfam" id="PF01546">
    <property type="entry name" value="Peptidase_M20"/>
    <property type="match status" value="1"/>
</dbReference>
<reference evidence="4 5" key="1">
    <citation type="submission" date="2017-06" db="EMBL/GenBank/DDBJ databases">
        <authorList>
            <person name="Kim H.J."/>
            <person name="Triplett B.A."/>
        </authorList>
    </citation>
    <scope>NUCLEOTIDE SEQUENCE [LARGE SCALE GENOMIC DNA]</scope>
    <source>
        <strain evidence="4 5">CGMCC 4.2132</strain>
    </source>
</reference>
<dbReference type="InterPro" id="IPR002933">
    <property type="entry name" value="Peptidase_M20"/>
</dbReference>
<dbReference type="Gene3D" id="3.30.70.360">
    <property type="match status" value="1"/>
</dbReference>
<dbReference type="InterPro" id="IPR036264">
    <property type="entry name" value="Bact_exopeptidase_dim_dom"/>
</dbReference>
<organism evidence="4 5">
    <name type="scientific">Streptosporangium subroseum</name>
    <dbReference type="NCBI Taxonomy" id="106412"/>
    <lineage>
        <taxon>Bacteria</taxon>
        <taxon>Bacillati</taxon>
        <taxon>Actinomycetota</taxon>
        <taxon>Actinomycetes</taxon>
        <taxon>Streptosporangiales</taxon>
        <taxon>Streptosporangiaceae</taxon>
        <taxon>Streptosporangium</taxon>
    </lineage>
</organism>
<dbReference type="AlphaFoldDB" id="A0A239AES8"/>
<dbReference type="PANTHER" id="PTHR43808">
    <property type="entry name" value="ACETYLORNITHINE DEACETYLASE"/>
    <property type="match status" value="1"/>
</dbReference>
<dbReference type="Gene3D" id="3.40.630.10">
    <property type="entry name" value="Zn peptidases"/>
    <property type="match status" value="1"/>
</dbReference>
<dbReference type="Proteomes" id="UP000198282">
    <property type="component" value="Unassembled WGS sequence"/>
</dbReference>
<proteinExistence type="predicted"/>
<dbReference type="PANTHER" id="PTHR43808:SF31">
    <property type="entry name" value="N-ACETYL-L-CITRULLINE DEACETYLASE"/>
    <property type="match status" value="1"/>
</dbReference>
<evidence type="ECO:0000256" key="1">
    <source>
        <dbReference type="ARBA" id="ARBA00022723"/>
    </source>
</evidence>
<evidence type="ECO:0000313" key="5">
    <source>
        <dbReference type="Proteomes" id="UP000198282"/>
    </source>
</evidence>
<evidence type="ECO:0000313" key="4">
    <source>
        <dbReference type="EMBL" id="SNR93554.1"/>
    </source>
</evidence>
<protein>
    <submittedName>
        <fullName evidence="4">Succinyl-diaminopimelate desuccinylase</fullName>
    </submittedName>
</protein>
<dbReference type="GO" id="GO:0008777">
    <property type="term" value="F:acetylornithine deacetylase activity"/>
    <property type="evidence" value="ECO:0007669"/>
    <property type="project" value="TreeGrafter"/>
</dbReference>
<name>A0A239AES8_9ACTN</name>
<keyword evidence="1" id="KW-0479">Metal-binding</keyword>
<evidence type="ECO:0000256" key="2">
    <source>
        <dbReference type="ARBA" id="ARBA00022801"/>
    </source>
</evidence>
<keyword evidence="2" id="KW-0378">Hydrolase</keyword>
<dbReference type="OrthoDB" id="7055905at2"/>
<keyword evidence="5" id="KW-1185">Reference proteome</keyword>
<dbReference type="SUPFAM" id="SSF53187">
    <property type="entry name" value="Zn-dependent exopeptidases"/>
    <property type="match status" value="1"/>
</dbReference>
<sequence>MDLRSFLVTARELLAVPSTAERPERLREALEVVLAFVGEGFTVERFESGGKPSALVYRGAVRPRFRMILNAHLDVVPAPERQFRPRIESDRLFARGAQDMKVSGLVMAQVFREAAGRLPYPLGLQLVTDEEVGGRDGTLHQLERGVEGDFAVIGEQSGLRVVTDSKGVAAADLRAEGRSAHGAYPWLGDNALTKLLRTLDKVLARYPDPAEETWRTTVNVARIETPNRAHNQIPALAEAWLDIRFPPGDADFDGRTTEEAAAYLAAFCEPGVTVTVGRIDPPHHAGHDSREVLALQRAARDQGFSGDLLRKHGSADGRFYYQRGIDAVIFGIGGDGQHGPDEYADLTTVEPYYRALHAFLAELE</sequence>
<evidence type="ECO:0000259" key="3">
    <source>
        <dbReference type="Pfam" id="PF07687"/>
    </source>
</evidence>
<dbReference type="GO" id="GO:0006526">
    <property type="term" value="P:L-arginine biosynthetic process"/>
    <property type="evidence" value="ECO:0007669"/>
    <property type="project" value="TreeGrafter"/>
</dbReference>
<dbReference type="Pfam" id="PF07687">
    <property type="entry name" value="M20_dimer"/>
    <property type="match status" value="1"/>
</dbReference>
<accession>A0A239AES8</accession>
<dbReference type="EMBL" id="FZOD01000001">
    <property type="protein sequence ID" value="SNR93554.1"/>
    <property type="molecule type" value="Genomic_DNA"/>
</dbReference>
<dbReference type="GO" id="GO:0046872">
    <property type="term" value="F:metal ion binding"/>
    <property type="evidence" value="ECO:0007669"/>
    <property type="project" value="UniProtKB-KW"/>
</dbReference>
<dbReference type="InterPro" id="IPR050072">
    <property type="entry name" value="Peptidase_M20A"/>
</dbReference>
<dbReference type="SUPFAM" id="SSF55031">
    <property type="entry name" value="Bacterial exopeptidase dimerisation domain"/>
    <property type="match status" value="1"/>
</dbReference>
<feature type="domain" description="Peptidase M20 dimerisation" evidence="3">
    <location>
        <begin position="165"/>
        <end position="249"/>
    </location>
</feature>
<dbReference type="RefSeq" id="WP_089205295.1">
    <property type="nucleotide sequence ID" value="NZ_FZOD01000001.1"/>
</dbReference>
<dbReference type="InterPro" id="IPR011650">
    <property type="entry name" value="Peptidase_M20_dimer"/>
</dbReference>
<gene>
    <name evidence="4" type="ORF">SAMN05216276_1001316</name>
</gene>